<keyword evidence="4 9" id="KW-0812">Transmembrane</keyword>
<dbReference type="EC" id="3.4.23.36" evidence="9"/>
<evidence type="ECO:0000256" key="1">
    <source>
        <dbReference type="ARBA" id="ARBA00006139"/>
    </source>
</evidence>
<dbReference type="HAMAP" id="MF_00161">
    <property type="entry name" value="LspA"/>
    <property type="match status" value="1"/>
</dbReference>
<evidence type="ECO:0000256" key="10">
    <source>
        <dbReference type="RuleBase" id="RU004181"/>
    </source>
</evidence>
<organism evidence="11 12">
    <name type="scientific">Thermotomaculum hydrothermale</name>
    <dbReference type="NCBI Taxonomy" id="981385"/>
    <lineage>
        <taxon>Bacteria</taxon>
        <taxon>Pseudomonadati</taxon>
        <taxon>Acidobacteriota</taxon>
        <taxon>Holophagae</taxon>
        <taxon>Thermotomaculales</taxon>
        <taxon>Thermotomaculaceae</taxon>
        <taxon>Thermotomaculum</taxon>
    </lineage>
</organism>
<keyword evidence="3 9" id="KW-0645">Protease</keyword>
<sequence>MRFKRERSKFSYAYITLLVVLGDWLTKYLVVDILPLYHSFKVKDGLFSIVNVRNYGTAFGFMNKGRETFFNNVFFIAASIVAIVLVFYLILKEKPSNQLSLISLFLILGGIIGNQGERIFHGFVTDFLDFYIGTHHWPAFNIADSAITVGLVIYFFANYILNKE</sequence>
<dbReference type="RefSeq" id="WP_201327630.1">
    <property type="nucleotide sequence ID" value="NZ_AP017470.1"/>
</dbReference>
<proteinExistence type="inferred from homology"/>
<feature type="transmembrane region" description="Helical" evidence="9">
    <location>
        <begin position="69"/>
        <end position="91"/>
    </location>
</feature>
<evidence type="ECO:0000313" key="11">
    <source>
        <dbReference type="EMBL" id="BBB33323.1"/>
    </source>
</evidence>
<dbReference type="UniPathway" id="UPA00665"/>
<evidence type="ECO:0000256" key="2">
    <source>
        <dbReference type="ARBA" id="ARBA00022475"/>
    </source>
</evidence>
<feature type="active site" evidence="9">
    <location>
        <position position="126"/>
    </location>
</feature>
<keyword evidence="7 9" id="KW-1133">Transmembrane helix</keyword>
<evidence type="ECO:0000256" key="6">
    <source>
        <dbReference type="ARBA" id="ARBA00022801"/>
    </source>
</evidence>
<feature type="transmembrane region" description="Helical" evidence="9">
    <location>
        <begin position="98"/>
        <end position="116"/>
    </location>
</feature>
<dbReference type="NCBIfam" id="TIGR00077">
    <property type="entry name" value="lspA"/>
    <property type="match status" value="1"/>
</dbReference>
<dbReference type="PANTHER" id="PTHR33695:SF1">
    <property type="entry name" value="LIPOPROTEIN SIGNAL PEPTIDASE"/>
    <property type="match status" value="1"/>
</dbReference>
<name>A0A7R6PP99_9BACT</name>
<keyword evidence="6 9" id="KW-0378">Hydrolase</keyword>
<feature type="active site" evidence="9">
    <location>
        <position position="144"/>
    </location>
</feature>
<dbReference type="GO" id="GO:0006508">
    <property type="term" value="P:proteolysis"/>
    <property type="evidence" value="ECO:0007669"/>
    <property type="project" value="UniProtKB-KW"/>
</dbReference>
<protein>
    <recommendedName>
        <fullName evidence="9">Lipoprotein signal peptidase</fullName>
        <ecNumber evidence="9">3.4.23.36</ecNumber>
    </recommendedName>
    <alternativeName>
        <fullName evidence="9">Prolipoprotein signal peptidase</fullName>
    </alternativeName>
    <alternativeName>
        <fullName evidence="9">Signal peptidase II</fullName>
        <shortName evidence="9">SPase II</shortName>
    </alternativeName>
</protein>
<evidence type="ECO:0000256" key="7">
    <source>
        <dbReference type="ARBA" id="ARBA00022989"/>
    </source>
</evidence>
<dbReference type="GO" id="GO:0004190">
    <property type="term" value="F:aspartic-type endopeptidase activity"/>
    <property type="evidence" value="ECO:0007669"/>
    <property type="project" value="UniProtKB-UniRule"/>
</dbReference>
<comment type="subcellular location">
    <subcellularLocation>
        <location evidence="9">Cell membrane</location>
        <topology evidence="9">Multi-pass membrane protein</topology>
    </subcellularLocation>
</comment>
<comment type="similarity">
    <text evidence="1 9 10">Belongs to the peptidase A8 family.</text>
</comment>
<feature type="transmembrane region" description="Helical" evidence="9">
    <location>
        <begin position="12"/>
        <end position="31"/>
    </location>
</feature>
<gene>
    <name evidence="9 11" type="primary">lspA</name>
    <name evidence="11" type="ORF">TTHT_1866</name>
</gene>
<dbReference type="InterPro" id="IPR001872">
    <property type="entry name" value="Peptidase_A8"/>
</dbReference>
<dbReference type="Pfam" id="PF01252">
    <property type="entry name" value="Peptidase_A8"/>
    <property type="match status" value="1"/>
</dbReference>
<dbReference type="AlphaFoldDB" id="A0A7R6PP99"/>
<feature type="transmembrane region" description="Helical" evidence="9">
    <location>
        <begin position="136"/>
        <end position="161"/>
    </location>
</feature>
<comment type="catalytic activity">
    <reaction evidence="9">
        <text>Release of signal peptides from bacterial membrane prolipoproteins. Hydrolyzes -Xaa-Yaa-Zaa-|-(S,diacylglyceryl)Cys-, in which Xaa is hydrophobic (preferably Leu), and Yaa (Ala or Ser) and Zaa (Gly or Ala) have small, neutral side chains.</text>
        <dbReference type="EC" id="3.4.23.36"/>
    </reaction>
</comment>
<dbReference type="PANTHER" id="PTHR33695">
    <property type="entry name" value="LIPOPROTEIN SIGNAL PEPTIDASE"/>
    <property type="match status" value="1"/>
</dbReference>
<accession>A0A7R6PP99</accession>
<reference evidence="11 12" key="1">
    <citation type="journal article" date="2012" name="Extremophiles">
        <title>Thermotomaculum hydrothermale gen. nov., sp. nov., a novel heterotrophic thermophile within the phylum Acidobacteria from a deep-sea hydrothermal vent chimney in the Southern Okinawa Trough.</title>
        <authorList>
            <person name="Izumi H."/>
            <person name="Nunoura T."/>
            <person name="Miyazaki M."/>
            <person name="Mino S."/>
            <person name="Toki T."/>
            <person name="Takai K."/>
            <person name="Sako Y."/>
            <person name="Sawabe T."/>
            <person name="Nakagawa S."/>
        </authorList>
    </citation>
    <scope>NUCLEOTIDE SEQUENCE [LARGE SCALE GENOMIC DNA]</scope>
    <source>
        <strain evidence="11 12">AC55</strain>
    </source>
</reference>
<dbReference type="KEGG" id="thyd:TTHT_1866"/>
<dbReference type="Proteomes" id="UP000595564">
    <property type="component" value="Chromosome"/>
</dbReference>
<keyword evidence="12" id="KW-1185">Reference proteome</keyword>
<keyword evidence="2 9" id="KW-1003">Cell membrane</keyword>
<evidence type="ECO:0000256" key="3">
    <source>
        <dbReference type="ARBA" id="ARBA00022670"/>
    </source>
</evidence>
<dbReference type="PRINTS" id="PR00781">
    <property type="entry name" value="LIPOSIGPTASE"/>
</dbReference>
<evidence type="ECO:0000313" key="12">
    <source>
        <dbReference type="Proteomes" id="UP000595564"/>
    </source>
</evidence>
<evidence type="ECO:0000256" key="8">
    <source>
        <dbReference type="ARBA" id="ARBA00023136"/>
    </source>
</evidence>
<evidence type="ECO:0000256" key="4">
    <source>
        <dbReference type="ARBA" id="ARBA00022692"/>
    </source>
</evidence>
<comment type="pathway">
    <text evidence="9">Protein modification; lipoprotein biosynthesis (signal peptide cleavage).</text>
</comment>
<dbReference type="EMBL" id="AP017470">
    <property type="protein sequence ID" value="BBB33323.1"/>
    <property type="molecule type" value="Genomic_DNA"/>
</dbReference>
<keyword evidence="5 9" id="KW-0064">Aspartyl protease</keyword>
<evidence type="ECO:0000256" key="9">
    <source>
        <dbReference type="HAMAP-Rule" id="MF_00161"/>
    </source>
</evidence>
<comment type="function">
    <text evidence="9">This protein specifically catalyzes the removal of signal peptides from prolipoproteins.</text>
</comment>
<evidence type="ECO:0000256" key="5">
    <source>
        <dbReference type="ARBA" id="ARBA00022750"/>
    </source>
</evidence>
<dbReference type="GO" id="GO:0005886">
    <property type="term" value="C:plasma membrane"/>
    <property type="evidence" value="ECO:0007669"/>
    <property type="project" value="UniProtKB-SubCell"/>
</dbReference>
<keyword evidence="8 9" id="KW-0472">Membrane</keyword>